<evidence type="ECO:0008006" key="3">
    <source>
        <dbReference type="Google" id="ProtNLM"/>
    </source>
</evidence>
<dbReference type="Proteomes" id="UP001358193">
    <property type="component" value="Segment"/>
</dbReference>
<dbReference type="EMBL" id="OR769223">
    <property type="protein sequence ID" value="WQJ53898.1"/>
    <property type="molecule type" value="Genomic_DNA"/>
</dbReference>
<name>A0ABZ0Z3X5_9CAUD</name>
<accession>A0ABZ0Z3X5</accession>
<dbReference type="InterPro" id="IPR005046">
    <property type="entry name" value="DUF285"/>
</dbReference>
<protein>
    <recommendedName>
        <fullName evidence="3">BspA family leucine-rich repeat surface protein</fullName>
    </recommendedName>
</protein>
<proteinExistence type="predicted"/>
<keyword evidence="2" id="KW-1185">Reference proteome</keyword>
<evidence type="ECO:0000313" key="2">
    <source>
        <dbReference type="Proteomes" id="UP001358193"/>
    </source>
</evidence>
<dbReference type="Pfam" id="PF03382">
    <property type="entry name" value="DUF285"/>
    <property type="match status" value="1"/>
</dbReference>
<evidence type="ECO:0000313" key="1">
    <source>
        <dbReference type="EMBL" id="WQJ53898.1"/>
    </source>
</evidence>
<reference evidence="1 2" key="1">
    <citation type="submission" date="2023-11" db="EMBL/GenBank/DDBJ databases">
        <authorList>
            <person name="Cook R."/>
            <person name="Crisci M."/>
            <person name="Pye H."/>
            <person name="Adriaenssens E."/>
            <person name="Santini J."/>
        </authorList>
    </citation>
    <scope>NUCLEOTIDE SEQUENCE [LARGE SCALE GENOMIC DNA]</scope>
    <source>
        <strain evidence="1">Lak_Megaphage_Sonny</strain>
    </source>
</reference>
<organism evidence="1 2">
    <name type="scientific">phage Lak_Megaphage_Sonny</name>
    <dbReference type="NCBI Taxonomy" id="3109229"/>
    <lineage>
        <taxon>Viruses</taxon>
        <taxon>Duplodnaviria</taxon>
        <taxon>Heunggongvirae</taxon>
        <taxon>Uroviricota</taxon>
        <taxon>Caudoviricetes</taxon>
        <taxon>Caudoviricetes code 15 clade</taxon>
    </lineage>
</organism>
<dbReference type="InterPro" id="IPR011889">
    <property type="entry name" value="Liste_lipo_26"/>
</dbReference>
<sequence length="239" mass="28853">MKYLYKKIYEAINTGIQKALALDDEEDVSIIYQHKKISNDFNIDKLLQERQDEYKKLIENKDFQGCFNLYNSEYLHFEKQTIGYKVRSKDELQKIVKNFNYKKWKGFDLNWIDVSEITDMSELFYNMKRFNCDISGWDVSNVTNMFHTFKFCENFNSDLSQWNVSKVKDMQGMFGFCENFNSDLSQWNVSKVEYMKGMFKFCKKFNFDLSKWNVSNVTDYDNIFMCCPIKEEYKPKFKK</sequence>
<dbReference type="NCBIfam" id="TIGR02167">
    <property type="entry name" value="Liste_lipo_26"/>
    <property type="match status" value="4"/>
</dbReference>